<evidence type="ECO:0000259" key="6">
    <source>
        <dbReference type="Pfam" id="PF04932"/>
    </source>
</evidence>
<dbReference type="InterPro" id="IPR007016">
    <property type="entry name" value="O-antigen_ligase-rel_domated"/>
</dbReference>
<comment type="caution">
    <text evidence="7">The sequence shown here is derived from an EMBL/GenBank/DDBJ whole genome shotgun (WGS) entry which is preliminary data.</text>
</comment>
<evidence type="ECO:0000313" key="8">
    <source>
        <dbReference type="Proteomes" id="UP001334005"/>
    </source>
</evidence>
<keyword evidence="8" id="KW-1185">Reference proteome</keyword>
<accession>A0ABU8Z844</accession>
<evidence type="ECO:0000256" key="2">
    <source>
        <dbReference type="ARBA" id="ARBA00022692"/>
    </source>
</evidence>
<sequence length="408" mass="45974">MIRDKFPLIILLAAILSCAVVTPEKIMGRNLFYLSSMITVSYAAINFKALRFKTEEVVLAATLFLMGVSQLLWTYRFPANATEVYMADLSYARTGAYLIIGSVVMLLISAVLRLIKPYPGQFINYMLLLGFAYLTLYALHFHFFISDDRLRIDSSATLSAYIYAFYTMITLYALSCVKIRYRAPIIITVVVLSLWIIFLTQTRSVLIFYPAILLYCLLKSKMLSRAKFIALCVASLLASLVMIEFAFPTIKVRAVEAVTELSEYQNDNNTSLGARLSMWHTGVYEIYHHPSGVSSQDRYEILLQLMQEKEHGNPEGMRNMVYHLHNDLIETMSLQGVIGGIILLCLYTAMVFYVRRKGILSCGTAFLCAPVILFGSVDSLFIHDRFIVMLITGLIIFAGLSGAKQARA</sequence>
<dbReference type="PANTHER" id="PTHR37422:SF17">
    <property type="entry name" value="O-ANTIGEN LIGASE"/>
    <property type="match status" value="1"/>
</dbReference>
<evidence type="ECO:0000313" key="7">
    <source>
        <dbReference type="EMBL" id="MEK0249608.1"/>
    </source>
</evidence>
<evidence type="ECO:0000256" key="4">
    <source>
        <dbReference type="ARBA" id="ARBA00023136"/>
    </source>
</evidence>
<dbReference type="InterPro" id="IPR051533">
    <property type="entry name" value="WaaL-like"/>
</dbReference>
<dbReference type="Pfam" id="PF04932">
    <property type="entry name" value="Wzy_C"/>
    <property type="match status" value="1"/>
</dbReference>
<dbReference type="PROSITE" id="PS51257">
    <property type="entry name" value="PROKAR_LIPOPROTEIN"/>
    <property type="match status" value="1"/>
</dbReference>
<keyword evidence="2 5" id="KW-0812">Transmembrane</keyword>
<keyword evidence="4 5" id="KW-0472">Membrane</keyword>
<keyword evidence="7" id="KW-0436">Ligase</keyword>
<name>A0ABU8Z844_9ENTR</name>
<feature type="transmembrane region" description="Helical" evidence="5">
    <location>
        <begin position="332"/>
        <end position="352"/>
    </location>
</feature>
<feature type="domain" description="O-antigen ligase-related" evidence="6">
    <location>
        <begin position="189"/>
        <end position="344"/>
    </location>
</feature>
<feature type="transmembrane region" description="Helical" evidence="5">
    <location>
        <begin position="386"/>
        <end position="403"/>
    </location>
</feature>
<evidence type="ECO:0000256" key="1">
    <source>
        <dbReference type="ARBA" id="ARBA00004141"/>
    </source>
</evidence>
<feature type="transmembrane region" description="Helical" evidence="5">
    <location>
        <begin position="228"/>
        <end position="247"/>
    </location>
</feature>
<feature type="transmembrane region" description="Helical" evidence="5">
    <location>
        <begin position="359"/>
        <end position="380"/>
    </location>
</feature>
<dbReference type="EMBL" id="JARXNH020000056">
    <property type="protein sequence ID" value="MEK0249608.1"/>
    <property type="molecule type" value="Genomic_DNA"/>
</dbReference>
<dbReference type="GO" id="GO:0016874">
    <property type="term" value="F:ligase activity"/>
    <property type="evidence" value="ECO:0007669"/>
    <property type="project" value="UniProtKB-KW"/>
</dbReference>
<feature type="transmembrane region" description="Helical" evidence="5">
    <location>
        <begin position="31"/>
        <end position="50"/>
    </location>
</feature>
<dbReference type="Proteomes" id="UP001334005">
    <property type="component" value="Unassembled WGS sequence"/>
</dbReference>
<evidence type="ECO:0000256" key="3">
    <source>
        <dbReference type="ARBA" id="ARBA00022989"/>
    </source>
</evidence>
<feature type="transmembrane region" description="Helical" evidence="5">
    <location>
        <begin position="156"/>
        <end position="174"/>
    </location>
</feature>
<protein>
    <submittedName>
        <fullName evidence="7">O-antigen ligase family protein</fullName>
    </submittedName>
</protein>
<feature type="transmembrane region" description="Helical" evidence="5">
    <location>
        <begin position="57"/>
        <end position="75"/>
    </location>
</feature>
<feature type="transmembrane region" description="Helical" evidence="5">
    <location>
        <begin position="181"/>
        <end position="198"/>
    </location>
</feature>
<dbReference type="RefSeq" id="WP_331835062.1">
    <property type="nucleotide sequence ID" value="NZ_JARXNH020000056.1"/>
</dbReference>
<dbReference type="PANTHER" id="PTHR37422">
    <property type="entry name" value="TEICHURONIC ACID BIOSYNTHESIS PROTEIN TUAE"/>
    <property type="match status" value="1"/>
</dbReference>
<feature type="transmembrane region" description="Helical" evidence="5">
    <location>
        <begin position="122"/>
        <end position="144"/>
    </location>
</feature>
<reference evidence="7 8" key="1">
    <citation type="submission" date="2024-03" db="EMBL/GenBank/DDBJ databases">
        <title>Two novel Raoultella species associated with bleeding cankers of broadleaf hosts, Raoultella scottia sp. nov. and Raoultella lignicola sp. nov.</title>
        <authorList>
            <person name="Brady C.L."/>
        </authorList>
    </citation>
    <scope>NUCLEOTIDE SEQUENCE [LARGE SCALE GENOMIC DNA]</scope>
    <source>
        <strain evidence="7 8">BAC 10a-01-01</strain>
    </source>
</reference>
<evidence type="ECO:0000256" key="5">
    <source>
        <dbReference type="SAM" id="Phobius"/>
    </source>
</evidence>
<feature type="transmembrane region" description="Helical" evidence="5">
    <location>
        <begin position="204"/>
        <end position="221"/>
    </location>
</feature>
<feature type="transmembrane region" description="Helical" evidence="5">
    <location>
        <begin position="95"/>
        <end position="115"/>
    </location>
</feature>
<organism evidence="7 8">
    <name type="scientific">Raoultella scottii</name>
    <dbReference type="NCBI Taxonomy" id="3040937"/>
    <lineage>
        <taxon>Bacteria</taxon>
        <taxon>Pseudomonadati</taxon>
        <taxon>Pseudomonadota</taxon>
        <taxon>Gammaproteobacteria</taxon>
        <taxon>Enterobacterales</taxon>
        <taxon>Enterobacteriaceae</taxon>
        <taxon>Klebsiella/Raoultella group</taxon>
        <taxon>Raoultella</taxon>
    </lineage>
</organism>
<comment type="subcellular location">
    <subcellularLocation>
        <location evidence="1">Membrane</location>
        <topology evidence="1">Multi-pass membrane protein</topology>
    </subcellularLocation>
</comment>
<proteinExistence type="predicted"/>
<gene>
    <name evidence="7" type="ORF">QFI66_016090</name>
</gene>
<keyword evidence="3 5" id="KW-1133">Transmembrane helix</keyword>